<keyword evidence="12 14" id="KW-0173">Coenzyme A biosynthesis</keyword>
<comment type="similarity">
    <text evidence="4 14 15">Belongs to the prokaryotic pantothenate kinase family.</text>
</comment>
<comment type="catalytic activity">
    <reaction evidence="1 14 15">
        <text>(R)-pantothenate + ATP = (R)-4'-phosphopantothenate + ADP + H(+)</text>
        <dbReference type="Rhea" id="RHEA:16373"/>
        <dbReference type="ChEBI" id="CHEBI:10986"/>
        <dbReference type="ChEBI" id="CHEBI:15378"/>
        <dbReference type="ChEBI" id="CHEBI:29032"/>
        <dbReference type="ChEBI" id="CHEBI:30616"/>
        <dbReference type="ChEBI" id="CHEBI:456216"/>
        <dbReference type="EC" id="2.7.1.33"/>
    </reaction>
</comment>
<evidence type="ECO:0000256" key="13">
    <source>
        <dbReference type="ARBA" id="ARBA00032866"/>
    </source>
</evidence>
<keyword evidence="9 14" id="KW-0547">Nucleotide-binding</keyword>
<dbReference type="GO" id="GO:0005524">
    <property type="term" value="F:ATP binding"/>
    <property type="evidence" value="ECO:0007669"/>
    <property type="project" value="UniProtKB-UniRule"/>
</dbReference>
<evidence type="ECO:0000256" key="6">
    <source>
        <dbReference type="ARBA" id="ARBA00015080"/>
    </source>
</evidence>
<evidence type="ECO:0000313" key="17">
    <source>
        <dbReference type="EMBL" id="QBP17803.1"/>
    </source>
</evidence>
<dbReference type="InterPro" id="IPR006083">
    <property type="entry name" value="PRK/URK"/>
</dbReference>
<keyword evidence="8 14" id="KW-0808">Transferase</keyword>
<name>A0A4P6ZJT7_9LACO</name>
<evidence type="ECO:0000259" key="16">
    <source>
        <dbReference type="Pfam" id="PF00485"/>
    </source>
</evidence>
<evidence type="ECO:0000256" key="7">
    <source>
        <dbReference type="ARBA" id="ARBA00022490"/>
    </source>
</evidence>
<feature type="domain" description="Phosphoribulokinase/uridine kinase" evidence="16">
    <location>
        <begin position="87"/>
        <end position="235"/>
    </location>
</feature>
<dbReference type="Gene3D" id="3.40.50.300">
    <property type="entry name" value="P-loop containing nucleotide triphosphate hydrolases"/>
    <property type="match status" value="1"/>
</dbReference>
<dbReference type="UniPathway" id="UPA00241">
    <property type="reaction ID" value="UER00352"/>
</dbReference>
<dbReference type="PIRSF" id="PIRSF000545">
    <property type="entry name" value="Pantothenate_kin"/>
    <property type="match status" value="1"/>
</dbReference>
<evidence type="ECO:0000256" key="1">
    <source>
        <dbReference type="ARBA" id="ARBA00001206"/>
    </source>
</evidence>
<dbReference type="EC" id="2.7.1.33" evidence="5 14"/>
<keyword evidence="7 14" id="KW-0963">Cytoplasm</keyword>
<evidence type="ECO:0000256" key="15">
    <source>
        <dbReference type="RuleBase" id="RU003530"/>
    </source>
</evidence>
<evidence type="ECO:0000256" key="14">
    <source>
        <dbReference type="HAMAP-Rule" id="MF_00215"/>
    </source>
</evidence>
<evidence type="ECO:0000256" key="2">
    <source>
        <dbReference type="ARBA" id="ARBA00004496"/>
    </source>
</evidence>
<dbReference type="OrthoDB" id="1550976at2"/>
<reference evidence="18" key="1">
    <citation type="submission" date="2018-12" db="EMBL/GenBank/DDBJ databases">
        <title>A new species of lactobacillus.</title>
        <authorList>
            <person name="Jian Y."/>
            <person name="Xin L."/>
            <person name="Hong Z.J."/>
            <person name="Ming L.Z."/>
            <person name="Hong X.Z."/>
        </authorList>
    </citation>
    <scope>NUCLEOTIDE SEQUENCE [LARGE SCALE GENOMIC DNA]</scope>
    <source>
        <strain evidence="18">HSLZ-75</strain>
    </source>
</reference>
<proteinExistence type="inferred from homology"/>
<gene>
    <name evidence="14" type="primary">coaA</name>
    <name evidence="17" type="ORF">ELX58_01155</name>
</gene>
<protein>
    <recommendedName>
        <fullName evidence="6 14">Pantothenate kinase</fullName>
        <ecNumber evidence="5 14">2.7.1.33</ecNumber>
    </recommendedName>
    <alternativeName>
        <fullName evidence="13 14">Pantothenic acid kinase</fullName>
    </alternativeName>
</protein>
<dbReference type="KEGG" id="lji:ELX58_01155"/>
<dbReference type="RefSeq" id="WP_133441348.1">
    <property type="nucleotide sequence ID" value="NZ_CP034726.1"/>
</dbReference>
<keyword evidence="11 14" id="KW-0067">ATP-binding</keyword>
<dbReference type="InterPro" id="IPR027417">
    <property type="entry name" value="P-loop_NTPase"/>
</dbReference>
<comment type="pathway">
    <text evidence="3 14 15">Cofactor biosynthesis; coenzyme A biosynthesis; CoA from (R)-pantothenate: step 1/5.</text>
</comment>
<dbReference type="PANTHER" id="PTHR10285">
    <property type="entry name" value="URIDINE KINASE"/>
    <property type="match status" value="1"/>
</dbReference>
<dbReference type="CDD" id="cd02025">
    <property type="entry name" value="PanK"/>
    <property type="match status" value="1"/>
</dbReference>
<dbReference type="EMBL" id="CP034726">
    <property type="protein sequence ID" value="QBP17803.1"/>
    <property type="molecule type" value="Genomic_DNA"/>
</dbReference>
<evidence type="ECO:0000313" key="18">
    <source>
        <dbReference type="Proteomes" id="UP000294321"/>
    </source>
</evidence>
<dbReference type="GO" id="GO:0015937">
    <property type="term" value="P:coenzyme A biosynthetic process"/>
    <property type="evidence" value="ECO:0007669"/>
    <property type="project" value="UniProtKB-UniRule"/>
</dbReference>
<keyword evidence="10 14" id="KW-0418">Kinase</keyword>
<dbReference type="GO" id="GO:0004594">
    <property type="term" value="F:pantothenate kinase activity"/>
    <property type="evidence" value="ECO:0007669"/>
    <property type="project" value="UniProtKB-UniRule"/>
</dbReference>
<comment type="subcellular location">
    <subcellularLocation>
        <location evidence="2 14 15">Cytoplasm</location>
    </subcellularLocation>
</comment>
<evidence type="ECO:0000256" key="8">
    <source>
        <dbReference type="ARBA" id="ARBA00022679"/>
    </source>
</evidence>
<dbReference type="InterPro" id="IPR004566">
    <property type="entry name" value="PanK"/>
</dbReference>
<keyword evidence="18" id="KW-1185">Reference proteome</keyword>
<dbReference type="SUPFAM" id="SSF52540">
    <property type="entry name" value="P-loop containing nucleoside triphosphate hydrolases"/>
    <property type="match status" value="1"/>
</dbReference>
<organism evidence="17 18">
    <name type="scientific">Acetilactobacillus jinshanensis</name>
    <dbReference type="NCBI Taxonomy" id="1720083"/>
    <lineage>
        <taxon>Bacteria</taxon>
        <taxon>Bacillati</taxon>
        <taxon>Bacillota</taxon>
        <taxon>Bacilli</taxon>
        <taxon>Lactobacillales</taxon>
        <taxon>Lactobacillaceae</taxon>
        <taxon>Acetilactobacillus</taxon>
    </lineage>
</organism>
<dbReference type="AlphaFoldDB" id="A0A4P6ZJT7"/>
<sequence>MSVPSKRNYFMYPKDKWKQFYQGESVPITAKSLQQIKAFNDRISLQDVQDIYIPLIHLLRMRLDNFKTWHDTRAMFLQRPAQRTPFIIGISGSVAVGKSTTARLLEVLLSHFFEGYKIQMITTDGFLYPNKVLKKKHLMALKGFPQTYDMPALIKFLNAVKTCKREVKSPVYSHQVYDVIPHRFDIVDRPDVLIVEGINVLQLPSNQQIYVSDFTDFSIYIDADAKLIEQWYLTRLKKLMKTAFQDPLNYYYRYAHQNPEAVVKMAKRVWDKNDLPNLKENILPTRSRADFIIHKTHNHRIDKVYIRKY</sequence>
<dbReference type="NCBIfam" id="TIGR00554">
    <property type="entry name" value="panK_bact"/>
    <property type="match status" value="1"/>
</dbReference>
<evidence type="ECO:0000256" key="5">
    <source>
        <dbReference type="ARBA" id="ARBA00012102"/>
    </source>
</evidence>
<evidence type="ECO:0000256" key="10">
    <source>
        <dbReference type="ARBA" id="ARBA00022777"/>
    </source>
</evidence>
<dbReference type="HAMAP" id="MF_00215">
    <property type="entry name" value="Pantothen_kinase_1"/>
    <property type="match status" value="1"/>
</dbReference>
<accession>A0A4P6ZJT7</accession>
<evidence type="ECO:0000256" key="12">
    <source>
        <dbReference type="ARBA" id="ARBA00022993"/>
    </source>
</evidence>
<evidence type="ECO:0000256" key="11">
    <source>
        <dbReference type="ARBA" id="ARBA00022840"/>
    </source>
</evidence>
<evidence type="ECO:0000256" key="4">
    <source>
        <dbReference type="ARBA" id="ARBA00006087"/>
    </source>
</evidence>
<evidence type="ECO:0000256" key="3">
    <source>
        <dbReference type="ARBA" id="ARBA00005225"/>
    </source>
</evidence>
<dbReference type="Proteomes" id="UP000294321">
    <property type="component" value="Chromosome"/>
</dbReference>
<feature type="binding site" evidence="14">
    <location>
        <begin position="92"/>
        <end position="99"/>
    </location>
    <ligand>
        <name>ATP</name>
        <dbReference type="ChEBI" id="CHEBI:30616"/>
    </ligand>
</feature>
<dbReference type="Pfam" id="PF00485">
    <property type="entry name" value="PRK"/>
    <property type="match status" value="1"/>
</dbReference>
<evidence type="ECO:0000256" key="9">
    <source>
        <dbReference type="ARBA" id="ARBA00022741"/>
    </source>
</evidence>
<dbReference type="GO" id="GO:0005737">
    <property type="term" value="C:cytoplasm"/>
    <property type="evidence" value="ECO:0007669"/>
    <property type="project" value="UniProtKB-SubCell"/>
</dbReference>